<dbReference type="GO" id="GO:0008299">
    <property type="term" value="P:isoprenoid biosynthetic process"/>
    <property type="evidence" value="ECO:0007669"/>
    <property type="project" value="UniProtKB-KW"/>
</dbReference>
<keyword evidence="4" id="KW-0808">Transferase</keyword>
<dbReference type="InterPro" id="IPR002155">
    <property type="entry name" value="Thiolase"/>
</dbReference>
<reference evidence="5" key="1">
    <citation type="submission" date="2016-10" db="EMBL/GenBank/DDBJ databases">
        <authorList>
            <person name="Varghese N."/>
            <person name="Submissions S."/>
        </authorList>
    </citation>
    <scope>NUCLEOTIDE SEQUENCE [LARGE SCALE GENOMIC DNA]</scope>
    <source>
        <strain evidence="5">DSM 22427</strain>
    </source>
</reference>
<evidence type="ECO:0000313" key="4">
    <source>
        <dbReference type="EMBL" id="SFT03174.1"/>
    </source>
</evidence>
<dbReference type="PANTHER" id="PTHR42870">
    <property type="entry name" value="ACETYL-COA C-ACETYLTRANSFERASE"/>
    <property type="match status" value="1"/>
</dbReference>
<dbReference type="InterPro" id="IPR016039">
    <property type="entry name" value="Thiolase-like"/>
</dbReference>
<dbReference type="Pfam" id="PF00108">
    <property type="entry name" value="Thiolase_N"/>
    <property type="match status" value="1"/>
</dbReference>
<dbReference type="Proteomes" id="UP000199199">
    <property type="component" value="Unassembled WGS sequence"/>
</dbReference>
<dbReference type="CDD" id="cd00829">
    <property type="entry name" value="SCP-x_thiolase"/>
    <property type="match status" value="1"/>
</dbReference>
<keyword evidence="5" id="KW-1185">Reference proteome</keyword>
<dbReference type="SUPFAM" id="SSF53901">
    <property type="entry name" value="Thiolase-like"/>
    <property type="match status" value="2"/>
</dbReference>
<accession>A0A1I6UP92</accession>
<dbReference type="RefSeq" id="WP_092907302.1">
    <property type="nucleotide sequence ID" value="NZ_FOZS01000005.1"/>
</dbReference>
<dbReference type="InterPro" id="IPR020616">
    <property type="entry name" value="Thiolase_N"/>
</dbReference>
<dbReference type="Pfam" id="PF22691">
    <property type="entry name" value="Thiolase_C_1"/>
    <property type="match status" value="1"/>
</dbReference>
<sequence length="392" mass="40817">MRDTYLVGAGQSDYGAFPEKSYRSLFRTAFEAATESVPNGIDGDDIDETFIGNLGVGGRQLGLSGPAVTEHVGLGGIPCTRVENACAASGFATRQAVQAVKSGMADVVLAGGFEIMSDMSSDATKYWLGVSGETEWERLSGTTFSGVYAQMASVHMERYGTTREHLSRVAVKNHSNGAKNPHAQLGFECSLEDAQSAPVVADPLNLYHCCPTSDGAACALIVSEDVVDDYTDDPIRIAGVGAGSDSVGLYQRDTYTGVPASQQAAESAYEMANVGPDNLDFAEVHDCFAIAELLAYEDLGFCERGEAGNLIESGATKLGGNLPVNTSGGLKSKGHPIGATGAGQVVEVFKQLSGEAGERQVENPTRGLTHNVGGSGGAAVVHVFEKEAEVSA</sequence>
<evidence type="ECO:0000259" key="2">
    <source>
        <dbReference type="Pfam" id="PF00108"/>
    </source>
</evidence>
<name>A0A1I6UP92_9EURY</name>
<keyword evidence="1" id="KW-0414">Isoprene biosynthesis</keyword>
<proteinExistence type="predicted"/>
<dbReference type="PANTHER" id="PTHR42870:SF1">
    <property type="entry name" value="NON-SPECIFIC LIPID-TRANSFER PROTEIN-LIKE 2"/>
    <property type="match status" value="1"/>
</dbReference>
<dbReference type="InterPro" id="IPR055140">
    <property type="entry name" value="Thiolase_C_2"/>
</dbReference>
<dbReference type="PIRSF" id="PIRSF000429">
    <property type="entry name" value="Ac-CoA_Ac_transf"/>
    <property type="match status" value="1"/>
</dbReference>
<dbReference type="AlphaFoldDB" id="A0A1I6UP92"/>
<dbReference type="NCBIfam" id="NF004720">
    <property type="entry name" value="PRK06064.1"/>
    <property type="match status" value="1"/>
</dbReference>
<dbReference type="Gene3D" id="3.40.47.10">
    <property type="match status" value="1"/>
</dbReference>
<evidence type="ECO:0000256" key="1">
    <source>
        <dbReference type="ARBA" id="ARBA00023229"/>
    </source>
</evidence>
<feature type="domain" description="Thiolase C-terminal" evidence="3">
    <location>
        <begin position="241"/>
        <end position="385"/>
    </location>
</feature>
<dbReference type="EMBL" id="FOZS01000005">
    <property type="protein sequence ID" value="SFT03174.1"/>
    <property type="molecule type" value="Genomic_DNA"/>
</dbReference>
<organism evidence="4 5">
    <name type="scientific">Halostagnicola kamekurae</name>
    <dbReference type="NCBI Taxonomy" id="619731"/>
    <lineage>
        <taxon>Archaea</taxon>
        <taxon>Methanobacteriati</taxon>
        <taxon>Methanobacteriota</taxon>
        <taxon>Stenosarchaea group</taxon>
        <taxon>Halobacteria</taxon>
        <taxon>Halobacteriales</taxon>
        <taxon>Natrialbaceae</taxon>
        <taxon>Halostagnicola</taxon>
    </lineage>
</organism>
<dbReference type="OrthoDB" id="167534at2157"/>
<evidence type="ECO:0000259" key="3">
    <source>
        <dbReference type="Pfam" id="PF22691"/>
    </source>
</evidence>
<feature type="domain" description="Thiolase N-terminal" evidence="2">
    <location>
        <begin position="14"/>
        <end position="225"/>
    </location>
</feature>
<protein>
    <submittedName>
        <fullName evidence="4">Acetyl-CoA C-acetyltransferase</fullName>
    </submittedName>
</protein>
<gene>
    <name evidence="4" type="ORF">SAMN04488556_3977</name>
</gene>
<evidence type="ECO:0000313" key="5">
    <source>
        <dbReference type="Proteomes" id="UP000199199"/>
    </source>
</evidence>
<dbReference type="GO" id="GO:0016747">
    <property type="term" value="F:acyltransferase activity, transferring groups other than amino-acyl groups"/>
    <property type="evidence" value="ECO:0007669"/>
    <property type="project" value="InterPro"/>
</dbReference>